<dbReference type="InterPro" id="IPR013324">
    <property type="entry name" value="RNA_pol_sigma_r3/r4-like"/>
</dbReference>
<dbReference type="Gene3D" id="1.10.10.10">
    <property type="entry name" value="Winged helix-like DNA-binding domain superfamily/Winged helix DNA-binding domain"/>
    <property type="match status" value="1"/>
</dbReference>
<proteinExistence type="predicted"/>
<organism evidence="1 2">
    <name type="scientific">Actinocorallia libanotica</name>
    <dbReference type="NCBI Taxonomy" id="46162"/>
    <lineage>
        <taxon>Bacteria</taxon>
        <taxon>Bacillati</taxon>
        <taxon>Actinomycetota</taxon>
        <taxon>Actinomycetes</taxon>
        <taxon>Streptosporangiales</taxon>
        <taxon>Thermomonosporaceae</taxon>
        <taxon>Actinocorallia</taxon>
    </lineage>
</organism>
<protein>
    <submittedName>
        <fullName evidence="1">Uncharacterized protein</fullName>
    </submittedName>
</protein>
<accession>A0ABN1RXM5</accession>
<dbReference type="RefSeq" id="WP_344246527.1">
    <property type="nucleotide sequence ID" value="NZ_BAAAHH010000049.1"/>
</dbReference>
<keyword evidence="2" id="KW-1185">Reference proteome</keyword>
<gene>
    <name evidence="1" type="ORF">GCM10009550_70950</name>
</gene>
<name>A0ABN1RXM5_9ACTN</name>
<evidence type="ECO:0000313" key="2">
    <source>
        <dbReference type="Proteomes" id="UP001500665"/>
    </source>
</evidence>
<dbReference type="Proteomes" id="UP001500665">
    <property type="component" value="Unassembled WGS sequence"/>
</dbReference>
<comment type="caution">
    <text evidence="1">The sequence shown here is derived from an EMBL/GenBank/DDBJ whole genome shotgun (WGS) entry which is preliminary data.</text>
</comment>
<sequence length="129" mass="14429">MSGYDRRLVEHLLPAVWDVEAAYGIRNPTAPDADMPKGSTNPKEGSILQAHLADIRRAWEKAPLPYVLRQALFMRFALDYIHEEIAIVQNVTRQAVGYRLDRGVGELTAWLNGVTYVDGYDGEEDAEAA</sequence>
<dbReference type="SUPFAM" id="SSF88659">
    <property type="entry name" value="Sigma3 and sigma4 domains of RNA polymerase sigma factors"/>
    <property type="match status" value="1"/>
</dbReference>
<evidence type="ECO:0000313" key="1">
    <source>
        <dbReference type="EMBL" id="GAA0967289.1"/>
    </source>
</evidence>
<dbReference type="EMBL" id="BAAAHH010000049">
    <property type="protein sequence ID" value="GAA0967289.1"/>
    <property type="molecule type" value="Genomic_DNA"/>
</dbReference>
<dbReference type="InterPro" id="IPR036388">
    <property type="entry name" value="WH-like_DNA-bd_sf"/>
</dbReference>
<reference evidence="1 2" key="1">
    <citation type="journal article" date="2019" name="Int. J. Syst. Evol. Microbiol.">
        <title>The Global Catalogue of Microorganisms (GCM) 10K type strain sequencing project: providing services to taxonomists for standard genome sequencing and annotation.</title>
        <authorList>
            <consortium name="The Broad Institute Genomics Platform"/>
            <consortium name="The Broad Institute Genome Sequencing Center for Infectious Disease"/>
            <person name="Wu L."/>
            <person name="Ma J."/>
        </authorList>
    </citation>
    <scope>NUCLEOTIDE SEQUENCE [LARGE SCALE GENOMIC DNA]</scope>
    <source>
        <strain evidence="1 2">JCM 10696</strain>
    </source>
</reference>